<protein>
    <submittedName>
        <fullName evidence="6">ABC transporter substrate-binding protein</fullName>
    </submittedName>
</protein>
<dbReference type="GO" id="GO:0015833">
    <property type="term" value="P:peptide transport"/>
    <property type="evidence" value="ECO:0007669"/>
    <property type="project" value="TreeGrafter"/>
</dbReference>
<name>A0A516H561_9PROT</name>
<dbReference type="PANTHER" id="PTHR30290:SF9">
    <property type="entry name" value="OLIGOPEPTIDE-BINDING PROTEIN APPA"/>
    <property type="match status" value="1"/>
</dbReference>
<reference evidence="6 7" key="1">
    <citation type="submission" date="2019-07" db="EMBL/GenBank/DDBJ databases">
        <title>Genome sequencing for Ferrovibrio sp. K5.</title>
        <authorList>
            <person name="Park S.-J."/>
        </authorList>
    </citation>
    <scope>NUCLEOTIDE SEQUENCE [LARGE SCALE GENOMIC DNA]</scope>
    <source>
        <strain evidence="6 7">K5</strain>
    </source>
</reference>
<keyword evidence="7" id="KW-1185">Reference proteome</keyword>
<evidence type="ECO:0000256" key="2">
    <source>
        <dbReference type="ARBA" id="ARBA00005695"/>
    </source>
</evidence>
<keyword evidence="4" id="KW-0732">Signal</keyword>
<evidence type="ECO:0000256" key="1">
    <source>
        <dbReference type="ARBA" id="ARBA00004418"/>
    </source>
</evidence>
<proteinExistence type="inferred from homology"/>
<gene>
    <name evidence="6" type="ORF">FNB15_17060</name>
</gene>
<organism evidence="6 7">
    <name type="scientific">Ferrovibrio terrae</name>
    <dbReference type="NCBI Taxonomy" id="2594003"/>
    <lineage>
        <taxon>Bacteria</taxon>
        <taxon>Pseudomonadati</taxon>
        <taxon>Pseudomonadota</taxon>
        <taxon>Alphaproteobacteria</taxon>
        <taxon>Rhodospirillales</taxon>
        <taxon>Rhodospirillaceae</taxon>
        <taxon>Ferrovibrio</taxon>
    </lineage>
</organism>
<evidence type="ECO:0000256" key="3">
    <source>
        <dbReference type="ARBA" id="ARBA00022448"/>
    </source>
</evidence>
<comment type="subcellular location">
    <subcellularLocation>
        <location evidence="1">Periplasm</location>
    </subcellularLocation>
</comment>
<dbReference type="GO" id="GO:0043190">
    <property type="term" value="C:ATP-binding cassette (ABC) transporter complex"/>
    <property type="evidence" value="ECO:0007669"/>
    <property type="project" value="InterPro"/>
</dbReference>
<dbReference type="InterPro" id="IPR000914">
    <property type="entry name" value="SBP_5_dom"/>
</dbReference>
<keyword evidence="3" id="KW-0813">Transport</keyword>
<dbReference type="Gene3D" id="3.40.190.10">
    <property type="entry name" value="Periplasmic binding protein-like II"/>
    <property type="match status" value="1"/>
</dbReference>
<dbReference type="Pfam" id="PF00496">
    <property type="entry name" value="SBP_bac_5"/>
    <property type="match status" value="1"/>
</dbReference>
<dbReference type="Proteomes" id="UP000317496">
    <property type="component" value="Chromosome"/>
</dbReference>
<dbReference type="Gene3D" id="3.10.105.10">
    <property type="entry name" value="Dipeptide-binding Protein, Domain 3"/>
    <property type="match status" value="1"/>
</dbReference>
<feature type="domain" description="Solute-binding protein family 5" evidence="5">
    <location>
        <begin position="124"/>
        <end position="479"/>
    </location>
</feature>
<dbReference type="KEGG" id="fer:FNB15_17060"/>
<comment type="similarity">
    <text evidence="2">Belongs to the bacterial solute-binding protein 5 family.</text>
</comment>
<evidence type="ECO:0000313" key="7">
    <source>
        <dbReference type="Proteomes" id="UP000317496"/>
    </source>
</evidence>
<accession>A0A516H561</accession>
<dbReference type="PIRSF" id="PIRSF002741">
    <property type="entry name" value="MppA"/>
    <property type="match status" value="1"/>
</dbReference>
<dbReference type="OrthoDB" id="9803988at2"/>
<evidence type="ECO:0000256" key="4">
    <source>
        <dbReference type="ARBA" id="ARBA00022729"/>
    </source>
</evidence>
<evidence type="ECO:0000313" key="6">
    <source>
        <dbReference type="EMBL" id="QDO98871.1"/>
    </source>
</evidence>
<dbReference type="GO" id="GO:1904680">
    <property type="term" value="F:peptide transmembrane transporter activity"/>
    <property type="evidence" value="ECO:0007669"/>
    <property type="project" value="TreeGrafter"/>
</dbReference>
<evidence type="ECO:0000259" key="5">
    <source>
        <dbReference type="Pfam" id="PF00496"/>
    </source>
</evidence>
<dbReference type="Gene3D" id="3.90.76.10">
    <property type="entry name" value="Dipeptide-binding Protein, Domain 1"/>
    <property type="match status" value="1"/>
</dbReference>
<dbReference type="GO" id="GO:0030288">
    <property type="term" value="C:outer membrane-bounded periplasmic space"/>
    <property type="evidence" value="ECO:0007669"/>
    <property type="project" value="UniProtKB-ARBA"/>
</dbReference>
<dbReference type="CDD" id="cd08498">
    <property type="entry name" value="PBP2_NikA_DppA_OppA_like_2"/>
    <property type="match status" value="1"/>
</dbReference>
<dbReference type="SUPFAM" id="SSF53850">
    <property type="entry name" value="Periplasmic binding protein-like II"/>
    <property type="match status" value="1"/>
</dbReference>
<dbReference type="PANTHER" id="PTHR30290">
    <property type="entry name" value="PERIPLASMIC BINDING COMPONENT OF ABC TRANSPORTER"/>
    <property type="match status" value="1"/>
</dbReference>
<dbReference type="AlphaFoldDB" id="A0A516H561"/>
<dbReference type="InterPro" id="IPR030678">
    <property type="entry name" value="Peptide/Ni-bd"/>
</dbReference>
<sequence length="578" mass="62724">MAVAFQHEATNGDAITARHGLMSPCLIDSTNEGVCYRSDATPKTRRKNGMLPVSRRLFMSGTIATLAAAGIGSRSFAQGGPALVLGTKLELNTLDPHFFNGFPQGSSHSLIFDALLALDSELRLVPGLATAYRNIDPVTWEFDLRQNVKFHDGSDFTADDVIATLERVPKVPNSPNPFTQFTRSIQSTEKLGDHKIRFKTATPTPTLASDLARVFIISKKYVTGSTADFNNGAAGAAIGTGPYKVTDWVNGQQLVLARNDAYWGEKQPWAKVTEKVIKGDAGRIAALLSGDVDAIDEVPTIDIPRIKQDKRFNVVSGASATVQYIAMDAVRDVSPFISAKDGQPALLGNPLKDRRVRKALSLAINRQLIVDRILDGSATPASQFLPSRFDGTSTKLKVDPYDVEKAKGLLKEAGYPNGFKITLHATGDRYPKDKDIAQAVGQFWSRIGLQVAVEALPGTVFFTQATKQEYSVFMAQYGTEEASIGPRALVHTPGGVYGTANRTKFSHTDIDAAIEKAQAEMDPVKRKPLVQAAIEISMNEQAIIPVFHPNAEMASKAAIAITPRPERRFNALMMKPKA</sequence>
<dbReference type="InterPro" id="IPR039424">
    <property type="entry name" value="SBP_5"/>
</dbReference>
<dbReference type="EMBL" id="CP041636">
    <property type="protein sequence ID" value="QDO98871.1"/>
    <property type="molecule type" value="Genomic_DNA"/>
</dbReference>